<accession>A0ABY2D8R8</accession>
<protein>
    <submittedName>
        <fullName evidence="6">LysR family transcriptional regulator</fullName>
    </submittedName>
</protein>
<evidence type="ECO:0000256" key="1">
    <source>
        <dbReference type="ARBA" id="ARBA00009437"/>
    </source>
</evidence>
<evidence type="ECO:0000256" key="4">
    <source>
        <dbReference type="ARBA" id="ARBA00023163"/>
    </source>
</evidence>
<evidence type="ECO:0000313" key="6">
    <source>
        <dbReference type="EMBL" id="TDB03219.1"/>
    </source>
</evidence>
<proteinExistence type="inferred from homology"/>
<dbReference type="SUPFAM" id="SSF46785">
    <property type="entry name" value="Winged helix' DNA-binding domain"/>
    <property type="match status" value="1"/>
</dbReference>
<dbReference type="Pfam" id="PF03466">
    <property type="entry name" value="LysR_substrate"/>
    <property type="match status" value="1"/>
</dbReference>
<sequence length="316" mass="35247">MQPSVTPESASMKSLIAFVTTARLGSMTAAADAERTTQPTISQRIRVLEEHLGLPLFDRRGGRLSLTTQGEHFYREIAPSLDTLRDACDRFRRHGQGPAPSVVIAADAGFAHLWLLPRLPALKRAFPGFNVRLMPIDRADDPERLAADITIRFGPHAPQEEERLVAREVVFPVCSHEYAQQHDISGPLSSSKLAELSLLHQDIRNPRWLDWTQWCQHAGLTLAPDEGIFTYHNYALLLNAALAHRGVALGWSNLVEEYLVTGQLVALGPQITRESYGYWLSVKHHRSAVIEPIRDWLLDAVHRGEGPPTEGAGPRY</sequence>
<dbReference type="Proteomes" id="UP000294823">
    <property type="component" value="Unassembled WGS sequence"/>
</dbReference>
<reference evidence="6 7" key="1">
    <citation type="submission" date="2019-03" db="EMBL/GenBank/DDBJ databases">
        <title>Halomonas marinisediminis sp. nov., a moderately halophilic bacterium isolated from the Bohai Gulf.</title>
        <authorList>
            <person name="Ji X."/>
        </authorList>
    </citation>
    <scope>NUCLEOTIDE SEQUENCE [LARGE SCALE GENOMIC DNA]</scope>
    <source>
        <strain evidence="6 7">204</strain>
    </source>
</reference>
<comment type="caution">
    <text evidence="6">The sequence shown here is derived from an EMBL/GenBank/DDBJ whole genome shotgun (WGS) entry which is preliminary data.</text>
</comment>
<dbReference type="InterPro" id="IPR036390">
    <property type="entry name" value="WH_DNA-bd_sf"/>
</dbReference>
<dbReference type="InterPro" id="IPR005119">
    <property type="entry name" value="LysR_subst-bd"/>
</dbReference>
<evidence type="ECO:0000313" key="7">
    <source>
        <dbReference type="Proteomes" id="UP000294823"/>
    </source>
</evidence>
<dbReference type="PANTHER" id="PTHR30537:SF5">
    <property type="entry name" value="HTH-TYPE TRANSCRIPTIONAL ACTIVATOR TTDR-RELATED"/>
    <property type="match status" value="1"/>
</dbReference>
<evidence type="ECO:0000256" key="2">
    <source>
        <dbReference type="ARBA" id="ARBA00023015"/>
    </source>
</evidence>
<dbReference type="Gene3D" id="1.10.10.10">
    <property type="entry name" value="Winged helix-like DNA-binding domain superfamily/Winged helix DNA-binding domain"/>
    <property type="match status" value="1"/>
</dbReference>
<evidence type="ECO:0000259" key="5">
    <source>
        <dbReference type="PROSITE" id="PS50931"/>
    </source>
</evidence>
<keyword evidence="7" id="KW-1185">Reference proteome</keyword>
<dbReference type="PRINTS" id="PR00039">
    <property type="entry name" value="HTHLYSR"/>
</dbReference>
<gene>
    <name evidence="6" type="ORF">E0702_06400</name>
</gene>
<evidence type="ECO:0000256" key="3">
    <source>
        <dbReference type="ARBA" id="ARBA00023125"/>
    </source>
</evidence>
<keyword evidence="3" id="KW-0238">DNA-binding</keyword>
<keyword evidence="2" id="KW-0805">Transcription regulation</keyword>
<dbReference type="InterPro" id="IPR058163">
    <property type="entry name" value="LysR-type_TF_proteobact-type"/>
</dbReference>
<name>A0ABY2D8R8_9GAMM</name>
<dbReference type="InterPro" id="IPR000847">
    <property type="entry name" value="LysR_HTH_N"/>
</dbReference>
<organism evidence="6 7">
    <name type="scientific">Halomonas marinisediminis</name>
    <dbReference type="NCBI Taxonomy" id="2546095"/>
    <lineage>
        <taxon>Bacteria</taxon>
        <taxon>Pseudomonadati</taxon>
        <taxon>Pseudomonadota</taxon>
        <taxon>Gammaproteobacteria</taxon>
        <taxon>Oceanospirillales</taxon>
        <taxon>Halomonadaceae</taxon>
        <taxon>Halomonas</taxon>
    </lineage>
</organism>
<dbReference type="PROSITE" id="PS50931">
    <property type="entry name" value="HTH_LYSR"/>
    <property type="match status" value="1"/>
</dbReference>
<dbReference type="EMBL" id="SLTR01000006">
    <property type="protein sequence ID" value="TDB03219.1"/>
    <property type="molecule type" value="Genomic_DNA"/>
</dbReference>
<dbReference type="PANTHER" id="PTHR30537">
    <property type="entry name" value="HTH-TYPE TRANSCRIPTIONAL REGULATOR"/>
    <property type="match status" value="1"/>
</dbReference>
<comment type="similarity">
    <text evidence="1">Belongs to the LysR transcriptional regulatory family.</text>
</comment>
<feature type="domain" description="HTH lysR-type" evidence="5">
    <location>
        <begin position="12"/>
        <end position="67"/>
    </location>
</feature>
<dbReference type="Pfam" id="PF00126">
    <property type="entry name" value="HTH_1"/>
    <property type="match status" value="1"/>
</dbReference>
<keyword evidence="4" id="KW-0804">Transcription</keyword>
<dbReference type="SUPFAM" id="SSF53850">
    <property type="entry name" value="Periplasmic binding protein-like II"/>
    <property type="match status" value="1"/>
</dbReference>
<dbReference type="InterPro" id="IPR036388">
    <property type="entry name" value="WH-like_DNA-bd_sf"/>
</dbReference>
<dbReference type="Gene3D" id="3.40.190.10">
    <property type="entry name" value="Periplasmic binding protein-like II"/>
    <property type="match status" value="2"/>
</dbReference>